<keyword evidence="1" id="KW-0175">Coiled coil</keyword>
<organism evidence="2 3">
    <name type="scientific">Draconibacterium aestuarii</name>
    <dbReference type="NCBI Taxonomy" id="2998507"/>
    <lineage>
        <taxon>Bacteria</taxon>
        <taxon>Pseudomonadati</taxon>
        <taxon>Bacteroidota</taxon>
        <taxon>Bacteroidia</taxon>
        <taxon>Marinilabiliales</taxon>
        <taxon>Prolixibacteraceae</taxon>
        <taxon>Draconibacterium</taxon>
    </lineage>
</organism>
<comment type="caution">
    <text evidence="2">The sequence shown here is derived from an EMBL/GenBank/DDBJ whole genome shotgun (WGS) entry which is preliminary data.</text>
</comment>
<dbReference type="RefSeq" id="WP_343332764.1">
    <property type="nucleotide sequence ID" value="NZ_JAPOHD010000017.1"/>
</dbReference>
<name>A0A9X3F4Y1_9BACT</name>
<dbReference type="EMBL" id="JAPOHD010000017">
    <property type="protein sequence ID" value="MCY1720430.1"/>
    <property type="molecule type" value="Genomic_DNA"/>
</dbReference>
<dbReference type="Proteomes" id="UP001145087">
    <property type="component" value="Unassembled WGS sequence"/>
</dbReference>
<proteinExistence type="predicted"/>
<evidence type="ECO:0008006" key="4">
    <source>
        <dbReference type="Google" id="ProtNLM"/>
    </source>
</evidence>
<keyword evidence="3" id="KW-1185">Reference proteome</keyword>
<protein>
    <recommendedName>
        <fullName evidence="4">DNA-binding protein</fullName>
    </recommendedName>
</protein>
<dbReference type="AlphaFoldDB" id="A0A9X3F4Y1"/>
<evidence type="ECO:0000256" key="1">
    <source>
        <dbReference type="SAM" id="Coils"/>
    </source>
</evidence>
<evidence type="ECO:0000313" key="3">
    <source>
        <dbReference type="Proteomes" id="UP001145087"/>
    </source>
</evidence>
<reference evidence="2" key="1">
    <citation type="submission" date="2022-11" db="EMBL/GenBank/DDBJ databases">
        <title>Marilongibacter aestuarii gen. nov., sp. nov., isolated from tidal flat sediment.</title>
        <authorList>
            <person name="Jiayan W."/>
        </authorList>
    </citation>
    <scope>NUCLEOTIDE SEQUENCE</scope>
    <source>
        <strain evidence="2">Z1-6</strain>
    </source>
</reference>
<feature type="coiled-coil region" evidence="1">
    <location>
        <begin position="3"/>
        <end position="30"/>
    </location>
</feature>
<accession>A0A9X3F4Y1</accession>
<evidence type="ECO:0000313" key="2">
    <source>
        <dbReference type="EMBL" id="MCY1720430.1"/>
    </source>
</evidence>
<gene>
    <name evidence="2" type="ORF">OU798_08770</name>
</gene>
<sequence>MINQDNAYEIKQLKEQVAALVNEVKSLSSKVNPNDEMWDDQDMINYWKVSKRTLATWRKEGIIGYVQVANKIWYPRQAKEQFIAKYLIIPDAKYLVQVHKLDAVQLVKSVEQVSTPEEVAKMENIDVEVVYRWLNHKGYSCLEIDSQLFITKYQVEEFLNRENENK</sequence>